<sequence>MRLASRRDSSALPPQRWKAMASQAVLVKPAPELRTATRGQGGVGERARPPCRRHSGWFWSEPCSGISPGTARSAGATSASQSQRLVPPVLPVGFTSLRDSSEELAFRGALFRALPRLPPASPCQG</sequence>
<evidence type="ECO:0000313" key="1">
    <source>
        <dbReference type="EMBL" id="KAA0150995.1"/>
    </source>
</evidence>
<dbReference type="Proteomes" id="UP000323011">
    <property type="component" value="Unassembled WGS sequence"/>
</dbReference>
<keyword evidence="2" id="KW-1185">Reference proteome</keyword>
<comment type="caution">
    <text evidence="1">The sequence shown here is derived from an EMBL/GenBank/DDBJ whole genome shotgun (WGS) entry which is preliminary data.</text>
</comment>
<proteinExistence type="predicted"/>
<organism evidence="1 2">
    <name type="scientific">Cafeteria roenbergensis</name>
    <name type="common">Marine flagellate</name>
    <dbReference type="NCBI Taxonomy" id="33653"/>
    <lineage>
        <taxon>Eukaryota</taxon>
        <taxon>Sar</taxon>
        <taxon>Stramenopiles</taxon>
        <taxon>Bigyra</taxon>
        <taxon>Opalozoa</taxon>
        <taxon>Bicosoecida</taxon>
        <taxon>Cafeteriaceae</taxon>
        <taxon>Cafeteria</taxon>
    </lineage>
</organism>
<evidence type="ECO:0000313" key="2">
    <source>
        <dbReference type="Proteomes" id="UP000323011"/>
    </source>
</evidence>
<accession>A0A5A8CDH3</accession>
<dbReference type="EMBL" id="VLTN01000030">
    <property type="protein sequence ID" value="KAA0150995.1"/>
    <property type="molecule type" value="Genomic_DNA"/>
</dbReference>
<protein>
    <submittedName>
        <fullName evidence="1">Uncharacterized protein</fullName>
    </submittedName>
</protein>
<dbReference type="AlphaFoldDB" id="A0A5A8CDH3"/>
<gene>
    <name evidence="1" type="ORF">FNF29_04885</name>
</gene>
<reference evidence="1 2" key="1">
    <citation type="submission" date="2019-07" db="EMBL/GenBank/DDBJ databases">
        <title>Genomes of Cafeteria roenbergensis.</title>
        <authorList>
            <person name="Fischer M.G."/>
            <person name="Hackl T."/>
            <person name="Roman M."/>
        </authorList>
    </citation>
    <scope>NUCLEOTIDE SEQUENCE [LARGE SCALE GENOMIC DNA]</scope>
    <source>
        <strain evidence="1 2">BVI</strain>
    </source>
</reference>
<name>A0A5A8CDH3_CAFRO</name>